<keyword evidence="4" id="KW-0067">ATP-binding</keyword>
<dbReference type="SUPFAM" id="SSF52540">
    <property type="entry name" value="P-loop containing nucleoside triphosphate hydrolases"/>
    <property type="match status" value="1"/>
</dbReference>
<dbReference type="PROSITE" id="PS50929">
    <property type="entry name" value="ABC_TM1F"/>
    <property type="match status" value="1"/>
</dbReference>
<keyword evidence="5 7" id="KW-1133">Transmembrane helix</keyword>
<evidence type="ECO:0000256" key="6">
    <source>
        <dbReference type="ARBA" id="ARBA00023136"/>
    </source>
</evidence>
<dbReference type="Proteomes" id="UP000183658">
    <property type="component" value="Unassembled WGS sequence"/>
</dbReference>
<evidence type="ECO:0000313" key="10">
    <source>
        <dbReference type="EMBL" id="SEQ40582.1"/>
    </source>
</evidence>
<dbReference type="GO" id="GO:0015421">
    <property type="term" value="F:ABC-type oligopeptide transporter activity"/>
    <property type="evidence" value="ECO:0007669"/>
    <property type="project" value="TreeGrafter"/>
</dbReference>
<dbReference type="AlphaFoldDB" id="A0A1H9FRN0"/>
<evidence type="ECO:0000256" key="5">
    <source>
        <dbReference type="ARBA" id="ARBA00022989"/>
    </source>
</evidence>
<feature type="domain" description="ABC transporter" evidence="8">
    <location>
        <begin position="333"/>
        <end position="552"/>
    </location>
</feature>
<organism evidence="10 11">
    <name type="scientific">Flavobacterium frigoris</name>
    <dbReference type="NCBI Taxonomy" id="229204"/>
    <lineage>
        <taxon>Bacteria</taxon>
        <taxon>Pseudomonadati</taxon>
        <taxon>Bacteroidota</taxon>
        <taxon>Flavobacteriia</taxon>
        <taxon>Flavobacteriales</taxon>
        <taxon>Flavobacteriaceae</taxon>
        <taxon>Flavobacterium</taxon>
    </lineage>
</organism>
<feature type="transmembrane region" description="Helical" evidence="7">
    <location>
        <begin position="246"/>
        <end position="265"/>
    </location>
</feature>
<dbReference type="OrthoDB" id="311344at2"/>
<evidence type="ECO:0000256" key="1">
    <source>
        <dbReference type="ARBA" id="ARBA00004651"/>
    </source>
</evidence>
<sequence length="552" mass="62838">MTPLKRLYNLLELDKKDLTQLFFYAIIAGLISLSLPLGIQAIINFIQSGRVSVSWIVLVILVVVGVALVGLLSLMQLRITENLQQKIFVRSSFEFAARLPKIKFEELYNHYPPELANRFFDTLTIQKGASKLLLDFPAAILQIAFGIILLSLYHPFFLALGALLFFLLYFIFKFSFNPGVQTSLNESKYKYKVASWLQEIGRNNYSFRDELNFKYALQKNDNLVGIYLNNREQHFNIIKRQFTQLIFFKIIITASLLSVGGYLVLNQLMNIGQFVASEIIILLLINSVEKIIIGLETFYDVLTAVEKIGQITDLELEEESKTNVLNCLTSITLATNNLRFKFPDSKDNILKNLNLKIEQGEKILLEGENASGKTTLIRLLSGLIQPTSGSFYINDETFQKLDLQHYRSHTGTIIKGETPFEGTILENITFNDSSISQEDLKWALDGVQLTSFIKTLPNGLNTLLFPEGRQLSSSNAQKILLARSIIHKPKILFYEDPTDAMDEKVANEIIDFITSDKNKWTIITSSKNPYWNVNCTRKIIMHEGQVLLDTKK</sequence>
<dbReference type="PANTHER" id="PTHR43394:SF4">
    <property type="entry name" value="TOXIN SECRETION ABC TRANSPORTER ATP-BINDING PROTEIN"/>
    <property type="match status" value="1"/>
</dbReference>
<feature type="transmembrane region" description="Helical" evidence="7">
    <location>
        <begin position="55"/>
        <end position="77"/>
    </location>
</feature>
<feature type="transmembrane region" description="Helical" evidence="7">
    <location>
        <begin position="21"/>
        <end position="43"/>
    </location>
</feature>
<dbReference type="Pfam" id="PF00005">
    <property type="entry name" value="ABC_tran"/>
    <property type="match status" value="1"/>
</dbReference>
<dbReference type="GO" id="GO:0016887">
    <property type="term" value="F:ATP hydrolysis activity"/>
    <property type="evidence" value="ECO:0007669"/>
    <property type="project" value="InterPro"/>
</dbReference>
<feature type="transmembrane region" description="Helical" evidence="7">
    <location>
        <begin position="132"/>
        <end position="150"/>
    </location>
</feature>
<dbReference type="InterPro" id="IPR036640">
    <property type="entry name" value="ABC1_TM_sf"/>
</dbReference>
<dbReference type="Gene3D" id="1.20.1560.10">
    <property type="entry name" value="ABC transporter type 1, transmembrane domain"/>
    <property type="match status" value="1"/>
</dbReference>
<keyword evidence="6 7" id="KW-0472">Membrane</keyword>
<dbReference type="SUPFAM" id="SSF90123">
    <property type="entry name" value="ABC transporter transmembrane region"/>
    <property type="match status" value="1"/>
</dbReference>
<evidence type="ECO:0000313" key="11">
    <source>
        <dbReference type="Proteomes" id="UP000183658"/>
    </source>
</evidence>
<dbReference type="InterPro" id="IPR003593">
    <property type="entry name" value="AAA+_ATPase"/>
</dbReference>
<protein>
    <submittedName>
        <fullName evidence="10">ABC-type bacteriocin/lantibiotic exporter, contains an N-terminal double-glycine peptidase domain</fullName>
    </submittedName>
</protein>
<keyword evidence="2 7" id="KW-0812">Transmembrane</keyword>
<feature type="domain" description="ABC transmembrane type-1" evidence="9">
    <location>
        <begin position="21"/>
        <end position="300"/>
    </location>
</feature>
<evidence type="ECO:0000259" key="8">
    <source>
        <dbReference type="PROSITE" id="PS50893"/>
    </source>
</evidence>
<dbReference type="Gene3D" id="3.40.50.300">
    <property type="entry name" value="P-loop containing nucleotide triphosphate hydrolases"/>
    <property type="match status" value="1"/>
</dbReference>
<dbReference type="InterPro" id="IPR027417">
    <property type="entry name" value="P-loop_NTPase"/>
</dbReference>
<evidence type="ECO:0000259" key="9">
    <source>
        <dbReference type="PROSITE" id="PS50929"/>
    </source>
</evidence>
<gene>
    <name evidence="10" type="ORF">SAMN05444355_102271</name>
</gene>
<dbReference type="RefSeq" id="WP_074721603.1">
    <property type="nucleotide sequence ID" value="NZ_CBCRVS010000001.1"/>
</dbReference>
<dbReference type="EMBL" id="FOFZ01000002">
    <property type="protein sequence ID" value="SEQ40582.1"/>
    <property type="molecule type" value="Genomic_DNA"/>
</dbReference>
<accession>A0A1H9FRN0</accession>
<evidence type="ECO:0000256" key="2">
    <source>
        <dbReference type="ARBA" id="ARBA00022692"/>
    </source>
</evidence>
<dbReference type="InterPro" id="IPR011527">
    <property type="entry name" value="ABC1_TM_dom"/>
</dbReference>
<dbReference type="InterPro" id="IPR039421">
    <property type="entry name" value="Type_1_exporter"/>
</dbReference>
<dbReference type="PROSITE" id="PS50893">
    <property type="entry name" value="ABC_TRANSPORTER_2"/>
    <property type="match status" value="1"/>
</dbReference>
<reference evidence="11" key="1">
    <citation type="submission" date="2016-10" db="EMBL/GenBank/DDBJ databases">
        <authorList>
            <person name="Varghese N."/>
            <person name="Submissions S."/>
        </authorList>
    </citation>
    <scope>NUCLEOTIDE SEQUENCE [LARGE SCALE GENOMIC DNA]</scope>
    <source>
        <strain evidence="11">DSM 15719</strain>
    </source>
</reference>
<dbReference type="PANTHER" id="PTHR43394">
    <property type="entry name" value="ATP-DEPENDENT PERMEASE MDL1, MITOCHONDRIAL"/>
    <property type="match status" value="1"/>
</dbReference>
<proteinExistence type="predicted"/>
<dbReference type="InterPro" id="IPR003439">
    <property type="entry name" value="ABC_transporter-like_ATP-bd"/>
</dbReference>
<evidence type="ECO:0000256" key="3">
    <source>
        <dbReference type="ARBA" id="ARBA00022741"/>
    </source>
</evidence>
<evidence type="ECO:0000256" key="4">
    <source>
        <dbReference type="ARBA" id="ARBA00022840"/>
    </source>
</evidence>
<keyword evidence="11" id="KW-1185">Reference proteome</keyword>
<feature type="transmembrane region" description="Helical" evidence="7">
    <location>
        <begin position="156"/>
        <end position="176"/>
    </location>
</feature>
<evidence type="ECO:0000256" key="7">
    <source>
        <dbReference type="SAM" id="Phobius"/>
    </source>
</evidence>
<comment type="subcellular location">
    <subcellularLocation>
        <location evidence="1">Cell membrane</location>
        <topology evidence="1">Multi-pass membrane protein</topology>
    </subcellularLocation>
</comment>
<keyword evidence="3" id="KW-0547">Nucleotide-binding</keyword>
<dbReference type="SMART" id="SM00382">
    <property type="entry name" value="AAA"/>
    <property type="match status" value="1"/>
</dbReference>
<dbReference type="GO" id="GO:0005886">
    <property type="term" value="C:plasma membrane"/>
    <property type="evidence" value="ECO:0007669"/>
    <property type="project" value="UniProtKB-SubCell"/>
</dbReference>
<name>A0A1H9FRN0_FLAFI</name>
<dbReference type="GO" id="GO:0005524">
    <property type="term" value="F:ATP binding"/>
    <property type="evidence" value="ECO:0007669"/>
    <property type="project" value="UniProtKB-KW"/>
</dbReference>